<dbReference type="EC" id="2.7.13.3" evidence="2"/>
<comment type="catalytic activity">
    <reaction evidence="1">
        <text>ATP + protein L-histidine = ADP + protein N-phospho-L-histidine.</text>
        <dbReference type="EC" id="2.7.13.3"/>
    </reaction>
</comment>
<dbReference type="Gene3D" id="3.30.565.10">
    <property type="entry name" value="Histidine kinase-like ATPase, C-terminal domain"/>
    <property type="match status" value="1"/>
</dbReference>
<dbReference type="Pfam" id="PF07536">
    <property type="entry name" value="HWE_HK"/>
    <property type="match status" value="1"/>
</dbReference>
<proteinExistence type="predicted"/>
<evidence type="ECO:0000259" key="8">
    <source>
        <dbReference type="Pfam" id="PF07536"/>
    </source>
</evidence>
<evidence type="ECO:0000256" key="6">
    <source>
        <dbReference type="ARBA" id="ARBA00022777"/>
    </source>
</evidence>
<dbReference type="SUPFAM" id="SSF55874">
    <property type="entry name" value="ATPase domain of HSP90 chaperone/DNA topoisomerase II/histidine kinase"/>
    <property type="match status" value="1"/>
</dbReference>
<reference evidence="9 10" key="1">
    <citation type="submission" date="2017-01" db="EMBL/GenBank/DDBJ databases">
        <authorList>
            <person name="Mah S.A."/>
            <person name="Swanson W.J."/>
            <person name="Moy G.W."/>
            <person name="Vacquier V.D."/>
        </authorList>
    </citation>
    <scope>NUCLEOTIDE SEQUENCE [LARGE SCALE GENOMIC DNA]</scope>
    <source>
        <strain evidence="9 10">DSM 29590</strain>
    </source>
</reference>
<dbReference type="InterPro" id="IPR011102">
    <property type="entry name" value="Sig_transdc_His_kinase_HWE"/>
</dbReference>
<name>A0A1N7HMZ0_9RHOB</name>
<dbReference type="Proteomes" id="UP000186019">
    <property type="component" value="Unassembled WGS sequence"/>
</dbReference>
<keyword evidence="4" id="KW-0808">Transferase</keyword>
<keyword evidence="10" id="KW-1185">Reference proteome</keyword>
<keyword evidence="5" id="KW-0547">Nucleotide-binding</keyword>
<keyword evidence="6 9" id="KW-0418">Kinase</keyword>
<dbReference type="AlphaFoldDB" id="A0A1N7HMZ0"/>
<evidence type="ECO:0000256" key="1">
    <source>
        <dbReference type="ARBA" id="ARBA00000085"/>
    </source>
</evidence>
<organism evidence="9 10">
    <name type="scientific">Roseovarius nanhaiticus</name>
    <dbReference type="NCBI Taxonomy" id="573024"/>
    <lineage>
        <taxon>Bacteria</taxon>
        <taxon>Pseudomonadati</taxon>
        <taxon>Pseudomonadota</taxon>
        <taxon>Alphaproteobacteria</taxon>
        <taxon>Rhodobacterales</taxon>
        <taxon>Roseobacteraceae</taxon>
        <taxon>Roseovarius</taxon>
    </lineage>
</organism>
<evidence type="ECO:0000313" key="9">
    <source>
        <dbReference type="EMBL" id="SIS26192.1"/>
    </source>
</evidence>
<dbReference type="GO" id="GO:0004673">
    <property type="term" value="F:protein histidine kinase activity"/>
    <property type="evidence" value="ECO:0007669"/>
    <property type="project" value="UniProtKB-EC"/>
</dbReference>
<evidence type="ECO:0000256" key="7">
    <source>
        <dbReference type="ARBA" id="ARBA00022840"/>
    </source>
</evidence>
<evidence type="ECO:0000256" key="2">
    <source>
        <dbReference type="ARBA" id="ARBA00012438"/>
    </source>
</evidence>
<accession>A0A1N7HMZ0</accession>
<sequence>MRTHDLLTNADWRGTTLGEIIEIEAAAYTDRPDERIRLTGDRLVFNPREAVSIGMGIHELLTNAAKYGALSTRDGEIHIKTENHGGRRLIWTERNGPPVVRPDNEGFGSFLIQKVLRAELQGHIEMNFKKAGLECRIELPPTALSEEEAHAPDTGS</sequence>
<evidence type="ECO:0000256" key="4">
    <source>
        <dbReference type="ARBA" id="ARBA00022679"/>
    </source>
</evidence>
<evidence type="ECO:0000256" key="3">
    <source>
        <dbReference type="ARBA" id="ARBA00022553"/>
    </source>
</evidence>
<keyword evidence="7" id="KW-0067">ATP-binding</keyword>
<dbReference type="EMBL" id="FTNV01000006">
    <property type="protein sequence ID" value="SIS26192.1"/>
    <property type="molecule type" value="Genomic_DNA"/>
</dbReference>
<dbReference type="InterPro" id="IPR036890">
    <property type="entry name" value="HATPase_C_sf"/>
</dbReference>
<gene>
    <name evidence="9" type="ORF">SAMN05421666_3472</name>
</gene>
<dbReference type="GO" id="GO:0005524">
    <property type="term" value="F:ATP binding"/>
    <property type="evidence" value="ECO:0007669"/>
    <property type="project" value="UniProtKB-KW"/>
</dbReference>
<keyword evidence="3" id="KW-0597">Phosphoprotein</keyword>
<dbReference type="PANTHER" id="PTHR41523:SF8">
    <property type="entry name" value="ETHYLENE RESPONSE SENSOR PROTEIN"/>
    <property type="match status" value="1"/>
</dbReference>
<evidence type="ECO:0000313" key="10">
    <source>
        <dbReference type="Proteomes" id="UP000186019"/>
    </source>
</evidence>
<evidence type="ECO:0000256" key="5">
    <source>
        <dbReference type="ARBA" id="ARBA00022741"/>
    </source>
</evidence>
<protein>
    <recommendedName>
        <fullName evidence="2">histidine kinase</fullName>
        <ecNumber evidence="2">2.7.13.3</ecNumber>
    </recommendedName>
</protein>
<dbReference type="PANTHER" id="PTHR41523">
    <property type="entry name" value="TWO-COMPONENT SYSTEM SENSOR PROTEIN"/>
    <property type="match status" value="1"/>
</dbReference>
<feature type="domain" description="Signal transduction histidine kinase HWE region" evidence="8">
    <location>
        <begin position="2"/>
        <end position="41"/>
    </location>
</feature>